<gene>
    <name evidence="2 3" type="primary">def</name>
    <name evidence="3" type="ORF">K1I37_14025</name>
</gene>
<dbReference type="PRINTS" id="PR01576">
    <property type="entry name" value="PDEFORMYLASE"/>
</dbReference>
<keyword evidence="2" id="KW-0408">Iron</keyword>
<dbReference type="KEGG" id="aaco:K1I37_14025"/>
<dbReference type="GO" id="GO:0006412">
    <property type="term" value="P:translation"/>
    <property type="evidence" value="ECO:0007669"/>
    <property type="project" value="UniProtKB-UniRule"/>
</dbReference>
<dbReference type="NCBIfam" id="NF001159">
    <property type="entry name" value="PRK00150.1-3"/>
    <property type="match status" value="1"/>
</dbReference>
<proteinExistence type="inferred from homology"/>
<evidence type="ECO:0000313" key="4">
    <source>
        <dbReference type="Proteomes" id="UP000829401"/>
    </source>
</evidence>
<dbReference type="EMBL" id="CP080467">
    <property type="protein sequence ID" value="UNO47797.1"/>
    <property type="molecule type" value="Genomic_DNA"/>
</dbReference>
<comment type="similarity">
    <text evidence="1 2">Belongs to the polypeptide deformylase family.</text>
</comment>
<dbReference type="SUPFAM" id="SSF56420">
    <property type="entry name" value="Peptide deformylase"/>
    <property type="match status" value="1"/>
</dbReference>
<evidence type="ECO:0000256" key="1">
    <source>
        <dbReference type="ARBA" id="ARBA00010759"/>
    </source>
</evidence>
<feature type="binding site" evidence="2">
    <location>
        <position position="88"/>
    </location>
    <ligand>
        <name>Fe cation</name>
        <dbReference type="ChEBI" id="CHEBI:24875"/>
    </ligand>
</feature>
<comment type="catalytic activity">
    <reaction evidence="2">
        <text>N-terminal N-formyl-L-methionyl-[peptide] + H2O = N-terminal L-methionyl-[peptide] + formate</text>
        <dbReference type="Rhea" id="RHEA:24420"/>
        <dbReference type="Rhea" id="RHEA-COMP:10639"/>
        <dbReference type="Rhea" id="RHEA-COMP:10640"/>
        <dbReference type="ChEBI" id="CHEBI:15377"/>
        <dbReference type="ChEBI" id="CHEBI:15740"/>
        <dbReference type="ChEBI" id="CHEBI:49298"/>
        <dbReference type="ChEBI" id="CHEBI:64731"/>
        <dbReference type="EC" id="3.5.1.88"/>
    </reaction>
</comment>
<reference evidence="4" key="1">
    <citation type="journal article" date="2022" name="G3 (Bethesda)">
        <title>Unveiling the complete genome sequence of Alicyclobacillus acidoterrestris DSM 3922T, a taint-producing strain.</title>
        <authorList>
            <person name="Leonardo I.C."/>
            <person name="Barreto Crespo M.T."/>
            <person name="Gaspar F.B."/>
        </authorList>
    </citation>
    <scope>NUCLEOTIDE SEQUENCE [LARGE SCALE GENOMIC DNA]</scope>
    <source>
        <strain evidence="4">DSM 3922</strain>
    </source>
</reference>
<feature type="binding site" evidence="2">
    <location>
        <position position="130"/>
    </location>
    <ligand>
        <name>Fe cation</name>
        <dbReference type="ChEBI" id="CHEBI:24875"/>
    </ligand>
</feature>
<comment type="function">
    <text evidence="2">Removes the formyl group from the N-terminal Met of newly synthesized proteins. Requires at least a dipeptide for an efficient rate of reaction. N-terminal L-methionine is a prerequisite for activity but the enzyme has broad specificity at other positions.</text>
</comment>
<sequence length="249" mass="27799">MSIRPILQGDIQALRQVSDPVTAFDQKLKQVIDDLSDTVTAHRGLGLAAPQIDIPMRVIVVDVGAGVQVFVNPEIVAAKGEVDGYESCLSFPDHTLNIRRPQQITVRAQDADGREFSLEATDLLARVICHEVDHLNGILFMDYLSEEEMVLQALGLLLDDDDETAETEEASDDTDIETQAEEYARQQELQLIADTLAELSWKLTLSLEMLQDYRAQLAGDIDWNRLEGCNDALEQLIETLEENLSHTPR</sequence>
<dbReference type="AlphaFoldDB" id="T0BK04"/>
<feature type="binding site" evidence="2">
    <location>
        <position position="134"/>
    </location>
    <ligand>
        <name>Fe cation</name>
        <dbReference type="ChEBI" id="CHEBI:24875"/>
    </ligand>
</feature>
<evidence type="ECO:0000256" key="2">
    <source>
        <dbReference type="HAMAP-Rule" id="MF_00163"/>
    </source>
</evidence>
<dbReference type="Proteomes" id="UP000829401">
    <property type="component" value="Chromosome"/>
</dbReference>
<keyword evidence="2" id="KW-0648">Protein biosynthesis</keyword>
<dbReference type="PANTHER" id="PTHR10458">
    <property type="entry name" value="PEPTIDE DEFORMYLASE"/>
    <property type="match status" value="1"/>
</dbReference>
<comment type="cofactor">
    <cofactor evidence="2">
        <name>Fe(2+)</name>
        <dbReference type="ChEBI" id="CHEBI:29033"/>
    </cofactor>
    <text evidence="2">Binds 1 Fe(2+) ion.</text>
</comment>
<dbReference type="Gene3D" id="3.90.45.10">
    <property type="entry name" value="Peptide deformylase"/>
    <property type="match status" value="1"/>
</dbReference>
<dbReference type="STRING" id="1356854.N007_17590"/>
<accession>A0A9E7CYQ5</accession>
<evidence type="ECO:0000313" key="3">
    <source>
        <dbReference type="EMBL" id="UNO47797.1"/>
    </source>
</evidence>
<dbReference type="GO" id="GO:0042586">
    <property type="term" value="F:peptide deformylase activity"/>
    <property type="evidence" value="ECO:0007669"/>
    <property type="project" value="UniProtKB-UniRule"/>
</dbReference>
<keyword evidence="2 3" id="KW-0378">Hydrolase</keyword>
<dbReference type="PANTHER" id="PTHR10458:SF22">
    <property type="entry name" value="PEPTIDE DEFORMYLASE"/>
    <property type="match status" value="1"/>
</dbReference>
<accession>T0BK04</accession>
<organism evidence="3 4">
    <name type="scientific">Alicyclobacillus acidoterrestris (strain ATCC 49025 / DSM 3922 / CIP 106132 / NCIMB 13137 / GD3B)</name>
    <dbReference type="NCBI Taxonomy" id="1356854"/>
    <lineage>
        <taxon>Bacteria</taxon>
        <taxon>Bacillati</taxon>
        <taxon>Bacillota</taxon>
        <taxon>Bacilli</taxon>
        <taxon>Bacillales</taxon>
        <taxon>Alicyclobacillaceae</taxon>
        <taxon>Alicyclobacillus</taxon>
    </lineage>
</organism>
<dbReference type="OrthoDB" id="9784988at2"/>
<dbReference type="HAMAP" id="MF_00163">
    <property type="entry name" value="Pep_deformylase"/>
    <property type="match status" value="1"/>
</dbReference>
<dbReference type="RefSeq" id="WP_021298656.1">
    <property type="nucleotide sequence ID" value="NZ_AURB01000200.1"/>
</dbReference>
<protein>
    <recommendedName>
        <fullName evidence="2">Peptide deformylase</fullName>
        <shortName evidence="2">PDF</shortName>
        <ecNumber evidence="2">3.5.1.88</ecNumber>
    </recommendedName>
    <alternativeName>
        <fullName evidence="2">Polypeptide deformylase</fullName>
    </alternativeName>
</protein>
<dbReference type="EC" id="3.5.1.88" evidence="2"/>
<dbReference type="NCBIfam" id="TIGR00079">
    <property type="entry name" value="pept_deformyl"/>
    <property type="match status" value="1"/>
</dbReference>
<dbReference type="Pfam" id="PF01327">
    <property type="entry name" value="Pep_deformylase"/>
    <property type="match status" value="1"/>
</dbReference>
<feature type="active site" evidence="2">
    <location>
        <position position="131"/>
    </location>
</feature>
<dbReference type="GO" id="GO:0046872">
    <property type="term" value="F:metal ion binding"/>
    <property type="evidence" value="ECO:0007669"/>
    <property type="project" value="UniProtKB-KW"/>
</dbReference>
<dbReference type="InterPro" id="IPR023635">
    <property type="entry name" value="Peptide_deformylase"/>
</dbReference>
<dbReference type="CDD" id="cd00487">
    <property type="entry name" value="Pep_deformylase"/>
    <property type="match status" value="1"/>
</dbReference>
<keyword evidence="2" id="KW-0479">Metal-binding</keyword>
<keyword evidence="4" id="KW-1185">Reference proteome</keyword>
<name>T0BK04_ALIAG</name>
<dbReference type="eggNOG" id="COG0242">
    <property type="taxonomic scope" value="Bacteria"/>
</dbReference>
<dbReference type="InterPro" id="IPR036821">
    <property type="entry name" value="Peptide_deformylase_sf"/>
</dbReference>